<dbReference type="PANTHER" id="PTHR36844:SF1">
    <property type="entry name" value="PROTEASE PRSW"/>
    <property type="match status" value="1"/>
</dbReference>
<keyword evidence="4" id="KW-1185">Reference proteome</keyword>
<name>A0A7Z0EJB0_9ACTN</name>
<dbReference type="AlphaFoldDB" id="A0A7Z0EJB0"/>
<gene>
    <name evidence="3" type="ORF">HNR10_001038</name>
</gene>
<dbReference type="EMBL" id="JACCFS010000001">
    <property type="protein sequence ID" value="NYJ33157.1"/>
    <property type="molecule type" value="Genomic_DNA"/>
</dbReference>
<dbReference type="GO" id="GO:0008233">
    <property type="term" value="F:peptidase activity"/>
    <property type="evidence" value="ECO:0007669"/>
    <property type="project" value="InterPro"/>
</dbReference>
<evidence type="ECO:0000256" key="2">
    <source>
        <dbReference type="SAM" id="Phobius"/>
    </source>
</evidence>
<proteinExistence type="predicted"/>
<feature type="transmembrane region" description="Helical" evidence="2">
    <location>
        <begin position="60"/>
        <end position="81"/>
    </location>
</feature>
<feature type="transmembrane region" description="Helical" evidence="2">
    <location>
        <begin position="276"/>
        <end position="293"/>
    </location>
</feature>
<keyword evidence="2" id="KW-0812">Transmembrane</keyword>
<dbReference type="Proteomes" id="UP000572051">
    <property type="component" value="Unassembled WGS sequence"/>
</dbReference>
<sequence>MSRAFRVTRPADGSVPAPRRRVSRARAAGSDAPRAGAPGTGAGVLPHARHARTAGPRPPALAATAAIALGCAAGLLVLVGQLSGSTRVFPGEVALAFVLAAATLGFGFWLFRRIRPVRAPDPLPCATAALWGLTAATGAGVIANSALGGAWSAVLGLDLATAWGAALTAPFNEELLKLAGVVLVAVAFPRALRGPADGFVLGALAGLGFEVTENLIYAVSAIVESGATAGALSVVQSTVLRVGLTGLGSHWAMTAVAGTAVGLLTPVAWRPGPRRAAAATGLVLLAMAMHWLLDAPLFGNTVLVIMAKVLVIFAAAMLVYLAARWDHRRRVRAALAAGGAAAGLPRSASLALASRGGRRRELRRSTPGELAGVQDRQRRLLDDAEDAAAHLAG</sequence>
<evidence type="ECO:0000313" key="4">
    <source>
        <dbReference type="Proteomes" id="UP000572051"/>
    </source>
</evidence>
<keyword evidence="2" id="KW-0472">Membrane</keyword>
<feature type="compositionally biased region" description="Low complexity" evidence="1">
    <location>
        <begin position="25"/>
        <end position="37"/>
    </location>
</feature>
<dbReference type="RefSeq" id="WP_179821233.1">
    <property type="nucleotide sequence ID" value="NZ_JACCFS010000001.1"/>
</dbReference>
<evidence type="ECO:0000256" key="1">
    <source>
        <dbReference type="SAM" id="MobiDB-lite"/>
    </source>
</evidence>
<accession>A0A7Z0EJB0</accession>
<evidence type="ECO:0000313" key="3">
    <source>
        <dbReference type="EMBL" id="NYJ33157.1"/>
    </source>
</evidence>
<organism evidence="3 4">
    <name type="scientific">Nocardiopsis aegyptia</name>
    <dbReference type="NCBI Taxonomy" id="220378"/>
    <lineage>
        <taxon>Bacteria</taxon>
        <taxon>Bacillati</taxon>
        <taxon>Actinomycetota</taxon>
        <taxon>Actinomycetes</taxon>
        <taxon>Streptosporangiales</taxon>
        <taxon>Nocardiopsidaceae</taxon>
        <taxon>Nocardiopsis</taxon>
    </lineage>
</organism>
<feature type="transmembrane region" description="Helical" evidence="2">
    <location>
        <begin position="93"/>
        <end position="111"/>
    </location>
</feature>
<protein>
    <submittedName>
        <fullName evidence="3">RsiW-degrading membrane proteinase PrsW (M82 family)</fullName>
    </submittedName>
</protein>
<feature type="transmembrane region" description="Helical" evidence="2">
    <location>
        <begin position="123"/>
        <end position="143"/>
    </location>
</feature>
<comment type="caution">
    <text evidence="3">The sequence shown here is derived from an EMBL/GenBank/DDBJ whole genome shotgun (WGS) entry which is preliminary data.</text>
</comment>
<feature type="transmembrane region" description="Helical" evidence="2">
    <location>
        <begin position="305"/>
        <end position="323"/>
    </location>
</feature>
<dbReference type="Pfam" id="PF13367">
    <property type="entry name" value="PrsW-protease"/>
    <property type="match status" value="1"/>
</dbReference>
<dbReference type="PANTHER" id="PTHR36844">
    <property type="entry name" value="PROTEASE PRSW"/>
    <property type="match status" value="1"/>
</dbReference>
<feature type="region of interest" description="Disordered" evidence="1">
    <location>
        <begin position="1"/>
        <end position="57"/>
    </location>
</feature>
<dbReference type="InterPro" id="IPR026898">
    <property type="entry name" value="PrsW"/>
</dbReference>
<feature type="transmembrane region" description="Helical" evidence="2">
    <location>
        <begin position="250"/>
        <end position="269"/>
    </location>
</feature>
<reference evidence="3 4" key="1">
    <citation type="submission" date="2020-07" db="EMBL/GenBank/DDBJ databases">
        <title>Sequencing the genomes of 1000 actinobacteria strains.</title>
        <authorList>
            <person name="Klenk H.-P."/>
        </authorList>
    </citation>
    <scope>NUCLEOTIDE SEQUENCE [LARGE SCALE GENOMIC DNA]</scope>
    <source>
        <strain evidence="3 4">DSM 44442</strain>
    </source>
</reference>
<keyword evidence="2" id="KW-1133">Transmembrane helix</keyword>